<dbReference type="Proteomes" id="UP000321408">
    <property type="component" value="Chromosome"/>
</dbReference>
<proteinExistence type="predicted"/>
<reference evidence="1 2" key="1">
    <citation type="journal article" date="2020" name="Nature">
        <title>Isolation of an archaeon at the prokaryote-eukaryote interface.</title>
        <authorList>
            <person name="Imachi H."/>
            <person name="Nobu M.K."/>
            <person name="Nakahara N."/>
            <person name="Morono Y."/>
            <person name="Ogawara M."/>
            <person name="Takaki Y."/>
            <person name="Takano Y."/>
            <person name="Uematsu K."/>
            <person name="Ikuta T."/>
            <person name="Ito M."/>
            <person name="Matsui Y."/>
            <person name="Miyazaki M."/>
            <person name="Murata K."/>
            <person name="Saito Y."/>
            <person name="Sakai S."/>
            <person name="Song C."/>
            <person name="Tasumi E."/>
            <person name="Yamanaka Y."/>
            <person name="Yamaguchi T."/>
            <person name="Kamagata Y."/>
            <person name="Tamaki H."/>
            <person name="Takai K."/>
        </authorList>
    </citation>
    <scope>NUCLEOTIDE SEQUENCE [LARGE SCALE GENOMIC DNA]</scope>
    <source>
        <strain evidence="1 2">MK-D1</strain>
    </source>
</reference>
<dbReference type="PANTHER" id="PTHR41930">
    <property type="entry name" value="UPF0200 PROTEIN MJ1399"/>
    <property type="match status" value="1"/>
</dbReference>
<dbReference type="AlphaFoldDB" id="A0A5B9DD98"/>
<dbReference type="RefSeq" id="WP_147663683.1">
    <property type="nucleotide sequence ID" value="NZ_CP042905.2"/>
</dbReference>
<keyword evidence="2" id="KW-1185">Reference proteome</keyword>
<dbReference type="KEGG" id="psyt:DSAG12_02580"/>
<dbReference type="Gene3D" id="3.40.50.300">
    <property type="entry name" value="P-loop containing nucleotide triphosphate hydrolases"/>
    <property type="match status" value="1"/>
</dbReference>
<dbReference type="OrthoDB" id="85381at2157"/>
<sequence length="191" mass="21912">MESSDKVKKLLVIVGMAGCGKSVVVDYFKHLNWQVIYFGGVTIKEVKKRNLPVNQSNEKLVREELRNIHGMEAYAKLEFPNIKKALSQGLTIIDGLYSWSEYKFLRDNLDIPIVLLAVFTPKKLRYERLSKRKFRGLDFEGAELRDFAEIENLEKGGPIAIADQIIVNDGSIEKLHSDLDEFLIEFYSDKV</sequence>
<dbReference type="SUPFAM" id="SSF52540">
    <property type="entry name" value="P-loop containing nucleoside triphosphate hydrolases"/>
    <property type="match status" value="1"/>
</dbReference>
<evidence type="ECO:0000313" key="1">
    <source>
        <dbReference type="EMBL" id="QEE16750.1"/>
    </source>
</evidence>
<reference evidence="1 2" key="2">
    <citation type="journal article" date="2024" name="Int. J. Syst. Evol. Microbiol.">
        <title>Promethearchaeum syntrophicum gen. nov., sp. nov., an anaerobic, obligately syntrophic archaeon, the first isolate of the lineage 'Asgard' archaea, and proposal of the new archaeal phylum Promethearchaeota phyl. nov. and kingdom Promethearchaeati regn. nov.</title>
        <authorList>
            <person name="Imachi H."/>
            <person name="Nobu M.K."/>
            <person name="Kato S."/>
            <person name="Takaki Y."/>
            <person name="Miyazaki M."/>
            <person name="Miyata M."/>
            <person name="Ogawara M."/>
            <person name="Saito Y."/>
            <person name="Sakai S."/>
            <person name="Tahara Y.O."/>
            <person name="Takano Y."/>
            <person name="Tasumi E."/>
            <person name="Uematsu K."/>
            <person name="Yoshimura T."/>
            <person name="Itoh T."/>
            <person name="Ohkuma M."/>
            <person name="Takai K."/>
        </authorList>
    </citation>
    <scope>NUCLEOTIDE SEQUENCE [LARGE SCALE GENOMIC DNA]</scope>
    <source>
        <strain evidence="1 2">MK-D1</strain>
    </source>
</reference>
<dbReference type="PANTHER" id="PTHR41930:SF1">
    <property type="entry name" value="DEPHOSPHO-COA KINASE"/>
    <property type="match status" value="1"/>
</dbReference>
<name>A0A5B9DD98_9ARCH</name>
<protein>
    <submittedName>
        <fullName evidence="1">AAA family ATPase</fullName>
    </submittedName>
</protein>
<accession>A0A5B9DD98</accession>
<organism evidence="1 2">
    <name type="scientific">Promethearchaeum syntrophicum</name>
    <dbReference type="NCBI Taxonomy" id="2594042"/>
    <lineage>
        <taxon>Archaea</taxon>
        <taxon>Promethearchaeati</taxon>
        <taxon>Promethearchaeota</taxon>
        <taxon>Promethearchaeia</taxon>
        <taxon>Promethearchaeales</taxon>
        <taxon>Promethearchaeaceae</taxon>
        <taxon>Promethearchaeum</taxon>
    </lineage>
</organism>
<gene>
    <name evidence="1" type="ORF">DSAG12_02580</name>
</gene>
<dbReference type="Pfam" id="PF13238">
    <property type="entry name" value="AAA_18"/>
    <property type="match status" value="1"/>
</dbReference>
<dbReference type="InterPro" id="IPR027417">
    <property type="entry name" value="P-loop_NTPase"/>
</dbReference>
<dbReference type="GeneID" id="41330564"/>
<evidence type="ECO:0000313" key="2">
    <source>
        <dbReference type="Proteomes" id="UP000321408"/>
    </source>
</evidence>
<dbReference type="EMBL" id="CP042905">
    <property type="protein sequence ID" value="QEE16750.1"/>
    <property type="molecule type" value="Genomic_DNA"/>
</dbReference>